<dbReference type="AlphaFoldDB" id="A0AAX6E0Q9"/>
<gene>
    <name evidence="2" type="ORF">M6B38_217810</name>
</gene>
<proteinExistence type="predicted"/>
<organism evidence="2 3">
    <name type="scientific">Iris pallida</name>
    <name type="common">Sweet iris</name>
    <dbReference type="NCBI Taxonomy" id="29817"/>
    <lineage>
        <taxon>Eukaryota</taxon>
        <taxon>Viridiplantae</taxon>
        <taxon>Streptophyta</taxon>
        <taxon>Embryophyta</taxon>
        <taxon>Tracheophyta</taxon>
        <taxon>Spermatophyta</taxon>
        <taxon>Magnoliopsida</taxon>
        <taxon>Liliopsida</taxon>
        <taxon>Asparagales</taxon>
        <taxon>Iridaceae</taxon>
        <taxon>Iridoideae</taxon>
        <taxon>Irideae</taxon>
        <taxon>Iris</taxon>
    </lineage>
</organism>
<dbReference type="EMBL" id="JANAVB010040818">
    <property type="protein sequence ID" value="KAJ6797553.1"/>
    <property type="molecule type" value="Genomic_DNA"/>
</dbReference>
<feature type="region of interest" description="Disordered" evidence="1">
    <location>
        <begin position="39"/>
        <end position="69"/>
    </location>
</feature>
<name>A0AAX6E0Q9_IRIPA</name>
<keyword evidence="3" id="KW-1185">Reference proteome</keyword>
<dbReference type="Proteomes" id="UP001140949">
    <property type="component" value="Unassembled WGS sequence"/>
</dbReference>
<protein>
    <submittedName>
        <fullName evidence="2">Pre-mRNA-splicing factor 38</fullName>
    </submittedName>
</protein>
<reference evidence="2" key="2">
    <citation type="submission" date="2023-04" db="EMBL/GenBank/DDBJ databases">
        <authorList>
            <person name="Bruccoleri R.E."/>
            <person name="Oakeley E.J."/>
            <person name="Faust A.-M."/>
            <person name="Dessus-Babus S."/>
            <person name="Altorfer M."/>
            <person name="Burckhardt D."/>
            <person name="Oertli M."/>
            <person name="Naumann U."/>
            <person name="Petersen F."/>
            <person name="Wong J."/>
        </authorList>
    </citation>
    <scope>NUCLEOTIDE SEQUENCE</scope>
    <source>
        <strain evidence="2">GSM-AAB239-AS_SAM_17_03QT</strain>
        <tissue evidence="2">Leaf</tissue>
    </source>
</reference>
<feature type="compositionally biased region" description="Basic and acidic residues" evidence="1">
    <location>
        <begin position="45"/>
        <end position="61"/>
    </location>
</feature>
<sequence>MCITGAILEAGVGMVETDRDWDCEDGQRDVTVAVLDLVPRRGRQKEKTSDGTDHPDTERLRRPTGFVLL</sequence>
<accession>A0AAX6E0Q9</accession>
<reference evidence="2" key="1">
    <citation type="journal article" date="2023" name="GigaByte">
        <title>Genome assembly of the bearded iris, Iris pallida Lam.</title>
        <authorList>
            <person name="Bruccoleri R.E."/>
            <person name="Oakeley E.J."/>
            <person name="Faust A.M.E."/>
            <person name="Altorfer M."/>
            <person name="Dessus-Babus S."/>
            <person name="Burckhardt D."/>
            <person name="Oertli M."/>
            <person name="Naumann U."/>
            <person name="Petersen F."/>
            <person name="Wong J."/>
        </authorList>
    </citation>
    <scope>NUCLEOTIDE SEQUENCE</scope>
    <source>
        <strain evidence="2">GSM-AAB239-AS_SAM_17_03QT</strain>
    </source>
</reference>
<evidence type="ECO:0000256" key="1">
    <source>
        <dbReference type="SAM" id="MobiDB-lite"/>
    </source>
</evidence>
<evidence type="ECO:0000313" key="3">
    <source>
        <dbReference type="Proteomes" id="UP001140949"/>
    </source>
</evidence>
<evidence type="ECO:0000313" key="2">
    <source>
        <dbReference type="EMBL" id="KAJ6797553.1"/>
    </source>
</evidence>
<comment type="caution">
    <text evidence="2">The sequence shown here is derived from an EMBL/GenBank/DDBJ whole genome shotgun (WGS) entry which is preliminary data.</text>
</comment>